<accession>A0ABS8JEQ5</accession>
<proteinExistence type="predicted"/>
<evidence type="ECO:0000313" key="1">
    <source>
        <dbReference type="EMBL" id="MCC8362081.1"/>
    </source>
</evidence>
<protein>
    <recommendedName>
        <fullName evidence="3">Lipoprotein</fullName>
    </recommendedName>
</protein>
<comment type="caution">
    <text evidence="1">The sequence shown here is derived from an EMBL/GenBank/DDBJ whole genome shotgun (WGS) entry which is preliminary data.</text>
</comment>
<keyword evidence="2" id="KW-1185">Reference proteome</keyword>
<sequence>MRRILVLAVLLMLAACNDGSRFTAESWRQTDPLERHVFVADLVSRRVLIGKSRGEVEGMLGAGYRQPDSTSWNIGTSPESGRPQTLRVDFSRDVAVRASVERTSN</sequence>
<organism evidence="1 2">
    <name type="scientific">Noviluteimonas lactosilytica</name>
    <dbReference type="NCBI Taxonomy" id="2888523"/>
    <lineage>
        <taxon>Bacteria</taxon>
        <taxon>Pseudomonadati</taxon>
        <taxon>Pseudomonadota</taxon>
        <taxon>Gammaproteobacteria</taxon>
        <taxon>Lysobacterales</taxon>
        <taxon>Lysobacteraceae</taxon>
        <taxon>Noviluteimonas</taxon>
    </lineage>
</organism>
<dbReference type="RefSeq" id="WP_230525709.1">
    <property type="nucleotide sequence ID" value="NZ_JAJGAK010000001.1"/>
</dbReference>
<gene>
    <name evidence="1" type="ORF">LK996_03175</name>
</gene>
<evidence type="ECO:0008006" key="3">
    <source>
        <dbReference type="Google" id="ProtNLM"/>
    </source>
</evidence>
<dbReference type="Proteomes" id="UP001165293">
    <property type="component" value="Unassembled WGS sequence"/>
</dbReference>
<reference evidence="1" key="1">
    <citation type="submission" date="2021-10" db="EMBL/GenBank/DDBJ databases">
        <authorList>
            <person name="Lyu M."/>
            <person name="Wang X."/>
            <person name="Meng X."/>
            <person name="Xu K."/>
        </authorList>
    </citation>
    <scope>NUCLEOTIDE SEQUENCE</scope>
    <source>
        <strain evidence="1">A6</strain>
    </source>
</reference>
<evidence type="ECO:0000313" key="2">
    <source>
        <dbReference type="Proteomes" id="UP001165293"/>
    </source>
</evidence>
<dbReference type="PROSITE" id="PS51257">
    <property type="entry name" value="PROKAR_LIPOPROTEIN"/>
    <property type="match status" value="1"/>
</dbReference>
<dbReference type="EMBL" id="JAJGAK010000001">
    <property type="protein sequence ID" value="MCC8362081.1"/>
    <property type="molecule type" value="Genomic_DNA"/>
</dbReference>
<name>A0ABS8JEQ5_9GAMM</name>